<proteinExistence type="predicted"/>
<reference evidence="1" key="1">
    <citation type="submission" date="2020-06" db="EMBL/GenBank/DDBJ databases">
        <authorList>
            <person name="Li T."/>
            <person name="Hu X."/>
            <person name="Zhang T."/>
            <person name="Song X."/>
            <person name="Zhang H."/>
            <person name="Dai N."/>
            <person name="Sheng W."/>
            <person name="Hou X."/>
            <person name="Wei L."/>
        </authorList>
    </citation>
    <scope>NUCLEOTIDE SEQUENCE</scope>
    <source>
        <strain evidence="1">G02</strain>
        <tissue evidence="1">Leaf</tissue>
    </source>
</reference>
<reference evidence="1" key="2">
    <citation type="journal article" date="2024" name="Plant">
        <title>Genomic evolution and insights into agronomic trait innovations of Sesamum species.</title>
        <authorList>
            <person name="Miao H."/>
            <person name="Wang L."/>
            <person name="Qu L."/>
            <person name="Liu H."/>
            <person name="Sun Y."/>
            <person name="Le M."/>
            <person name="Wang Q."/>
            <person name="Wei S."/>
            <person name="Zheng Y."/>
            <person name="Lin W."/>
            <person name="Duan Y."/>
            <person name="Cao H."/>
            <person name="Xiong S."/>
            <person name="Wang X."/>
            <person name="Wei L."/>
            <person name="Li C."/>
            <person name="Ma Q."/>
            <person name="Ju M."/>
            <person name="Zhao R."/>
            <person name="Li G."/>
            <person name="Mu C."/>
            <person name="Tian Q."/>
            <person name="Mei H."/>
            <person name="Zhang T."/>
            <person name="Gao T."/>
            <person name="Zhang H."/>
        </authorList>
    </citation>
    <scope>NUCLEOTIDE SEQUENCE</scope>
    <source>
        <strain evidence="1">G02</strain>
    </source>
</reference>
<sequence>MGHQFRIYRRNDPQQKAGRSITKLYRALVSGIIIEDEVIIDQPIGLVRYPGVAKGLYVASPSGFVISIKYHALP</sequence>
<comment type="caution">
    <text evidence="1">The sequence shown here is derived from an EMBL/GenBank/DDBJ whole genome shotgun (WGS) entry which is preliminary data.</text>
</comment>
<dbReference type="EMBL" id="JACGWJ010000020">
    <property type="protein sequence ID" value="KAL0340746.1"/>
    <property type="molecule type" value="Genomic_DNA"/>
</dbReference>
<evidence type="ECO:0000313" key="1">
    <source>
        <dbReference type="EMBL" id="KAL0340746.1"/>
    </source>
</evidence>
<gene>
    <name evidence="1" type="ORF">Sradi_4591400</name>
</gene>
<organism evidence="1">
    <name type="scientific">Sesamum radiatum</name>
    <name type="common">Black benniseed</name>
    <dbReference type="NCBI Taxonomy" id="300843"/>
    <lineage>
        <taxon>Eukaryota</taxon>
        <taxon>Viridiplantae</taxon>
        <taxon>Streptophyta</taxon>
        <taxon>Embryophyta</taxon>
        <taxon>Tracheophyta</taxon>
        <taxon>Spermatophyta</taxon>
        <taxon>Magnoliopsida</taxon>
        <taxon>eudicotyledons</taxon>
        <taxon>Gunneridae</taxon>
        <taxon>Pentapetalae</taxon>
        <taxon>asterids</taxon>
        <taxon>lamiids</taxon>
        <taxon>Lamiales</taxon>
        <taxon>Pedaliaceae</taxon>
        <taxon>Sesamum</taxon>
    </lineage>
</organism>
<accession>A0AAW2NEA8</accession>
<name>A0AAW2NEA8_SESRA</name>
<protein>
    <submittedName>
        <fullName evidence="1">RNA pseudouridine synthase 5</fullName>
    </submittedName>
</protein>
<dbReference type="AlphaFoldDB" id="A0AAW2NEA8"/>